<evidence type="ECO:0000259" key="2">
    <source>
        <dbReference type="PROSITE" id="PS50157"/>
    </source>
</evidence>
<evidence type="ECO:0000313" key="3">
    <source>
        <dbReference type="EMBL" id="VEL25685.1"/>
    </source>
</evidence>
<dbReference type="Proteomes" id="UP000784294">
    <property type="component" value="Unassembled WGS sequence"/>
</dbReference>
<keyword evidence="1" id="KW-0863">Zinc-finger</keyword>
<proteinExistence type="predicted"/>
<gene>
    <name evidence="3" type="ORF">PXEA_LOCUS19125</name>
</gene>
<reference evidence="3" key="1">
    <citation type="submission" date="2018-11" db="EMBL/GenBank/DDBJ databases">
        <authorList>
            <consortium name="Pathogen Informatics"/>
        </authorList>
    </citation>
    <scope>NUCLEOTIDE SEQUENCE</scope>
</reference>
<keyword evidence="1" id="KW-0479">Metal-binding</keyword>
<dbReference type="GO" id="GO:0008270">
    <property type="term" value="F:zinc ion binding"/>
    <property type="evidence" value="ECO:0007669"/>
    <property type="project" value="UniProtKB-KW"/>
</dbReference>
<dbReference type="OrthoDB" id="10015593at2759"/>
<evidence type="ECO:0000313" key="4">
    <source>
        <dbReference type="Proteomes" id="UP000784294"/>
    </source>
</evidence>
<comment type="caution">
    <text evidence="3">The sequence shown here is derived from an EMBL/GenBank/DDBJ whole genome shotgun (WGS) entry which is preliminary data.</text>
</comment>
<feature type="domain" description="C2H2-type" evidence="2">
    <location>
        <begin position="7"/>
        <end position="35"/>
    </location>
</feature>
<keyword evidence="1" id="KW-0862">Zinc</keyword>
<keyword evidence="4" id="KW-1185">Reference proteome</keyword>
<evidence type="ECO:0000256" key="1">
    <source>
        <dbReference type="PROSITE-ProRule" id="PRU00042"/>
    </source>
</evidence>
<sequence length="128" mass="14862">MQTHYPYRCLKCDYTSRTEGRLKRHLKDFHSNVPPDNFSGKAMRPSKPKLQKCKQIIQQMTATHKVTAGQRRFLDRIVFQDPIVKLLMIIIEDDSTETRCTAEQRAIGWLSITVTRTREGLRTAGRSI</sequence>
<dbReference type="AlphaFoldDB" id="A0A448X1L9"/>
<protein>
    <recommendedName>
        <fullName evidence="2">C2H2-type domain-containing protein</fullName>
    </recommendedName>
</protein>
<dbReference type="EMBL" id="CAAALY010075623">
    <property type="protein sequence ID" value="VEL25685.1"/>
    <property type="molecule type" value="Genomic_DNA"/>
</dbReference>
<dbReference type="InterPro" id="IPR013087">
    <property type="entry name" value="Znf_C2H2_type"/>
</dbReference>
<dbReference type="SMART" id="SM00355">
    <property type="entry name" value="ZnF_C2H2"/>
    <property type="match status" value="1"/>
</dbReference>
<organism evidence="3 4">
    <name type="scientific">Protopolystoma xenopodis</name>
    <dbReference type="NCBI Taxonomy" id="117903"/>
    <lineage>
        <taxon>Eukaryota</taxon>
        <taxon>Metazoa</taxon>
        <taxon>Spiralia</taxon>
        <taxon>Lophotrochozoa</taxon>
        <taxon>Platyhelminthes</taxon>
        <taxon>Monogenea</taxon>
        <taxon>Polyopisthocotylea</taxon>
        <taxon>Polystomatidea</taxon>
        <taxon>Polystomatidae</taxon>
        <taxon>Protopolystoma</taxon>
    </lineage>
</organism>
<name>A0A448X1L9_9PLAT</name>
<accession>A0A448X1L9</accession>
<dbReference type="PROSITE" id="PS50157">
    <property type="entry name" value="ZINC_FINGER_C2H2_2"/>
    <property type="match status" value="1"/>
</dbReference>